<evidence type="ECO:0000313" key="6">
    <source>
        <dbReference type="Proteomes" id="UP000006727"/>
    </source>
</evidence>
<reference evidence="4 6" key="2">
    <citation type="journal article" date="2018" name="Plant J.">
        <title>The Physcomitrella patens chromosome-scale assembly reveals moss genome structure and evolution.</title>
        <authorList>
            <person name="Lang D."/>
            <person name="Ullrich K.K."/>
            <person name="Murat F."/>
            <person name="Fuchs J."/>
            <person name="Jenkins J."/>
            <person name="Haas F.B."/>
            <person name="Piednoel M."/>
            <person name="Gundlach H."/>
            <person name="Van Bel M."/>
            <person name="Meyberg R."/>
            <person name="Vives C."/>
            <person name="Morata J."/>
            <person name="Symeonidi A."/>
            <person name="Hiss M."/>
            <person name="Muchero W."/>
            <person name="Kamisugi Y."/>
            <person name="Saleh O."/>
            <person name="Blanc G."/>
            <person name="Decker E.L."/>
            <person name="van Gessel N."/>
            <person name="Grimwood J."/>
            <person name="Hayes R.D."/>
            <person name="Graham S.W."/>
            <person name="Gunter L.E."/>
            <person name="McDaniel S.F."/>
            <person name="Hoernstein S.N.W."/>
            <person name="Larsson A."/>
            <person name="Li F.W."/>
            <person name="Perroud P.F."/>
            <person name="Phillips J."/>
            <person name="Ranjan P."/>
            <person name="Rokshar D.S."/>
            <person name="Rothfels C.J."/>
            <person name="Schneider L."/>
            <person name="Shu S."/>
            <person name="Stevenson D.W."/>
            <person name="Thummler F."/>
            <person name="Tillich M."/>
            <person name="Villarreal Aguilar J.C."/>
            <person name="Widiez T."/>
            <person name="Wong G.K."/>
            <person name="Wymore A."/>
            <person name="Zhang Y."/>
            <person name="Zimmer A.D."/>
            <person name="Quatrano R.S."/>
            <person name="Mayer K.F.X."/>
            <person name="Goodstein D."/>
            <person name="Casacuberta J.M."/>
            <person name="Vandepoele K."/>
            <person name="Reski R."/>
            <person name="Cuming A.C."/>
            <person name="Tuskan G.A."/>
            <person name="Maumus F."/>
            <person name="Salse J."/>
            <person name="Schmutz J."/>
            <person name="Rensing S.A."/>
        </authorList>
    </citation>
    <scope>NUCLEOTIDE SEQUENCE [LARGE SCALE GENOMIC DNA]</scope>
    <source>
        <strain evidence="5 6">cv. Gransden 2004</strain>
    </source>
</reference>
<evidence type="ECO:0000256" key="3">
    <source>
        <dbReference type="RuleBase" id="RU364030"/>
    </source>
</evidence>
<comment type="similarity">
    <text evidence="1 3">Belongs to the TBCA family.</text>
</comment>
<dbReference type="STRING" id="3218.A0A2K1JCA0"/>
<dbReference type="Proteomes" id="UP000006727">
    <property type="component" value="Chromosome 15"/>
</dbReference>
<dbReference type="Pfam" id="PF02970">
    <property type="entry name" value="TBCA"/>
    <property type="match status" value="1"/>
</dbReference>
<dbReference type="EMBL" id="ABEU02000015">
    <property type="protein sequence ID" value="PNR39138.1"/>
    <property type="molecule type" value="Genomic_DNA"/>
</dbReference>
<proteinExistence type="inferred from homology"/>
<dbReference type="PANTHER" id="PTHR21500:SF0">
    <property type="entry name" value="TUBULIN-SPECIFIC CHAPERONE A"/>
    <property type="match status" value="1"/>
</dbReference>
<keyword evidence="3" id="KW-0963">Cytoplasm</keyword>
<dbReference type="EnsemblPlants" id="Pp3c15_6440V3.2">
    <property type="protein sequence ID" value="Pp3c15_6440V3.2"/>
    <property type="gene ID" value="Pp3c15_6440"/>
</dbReference>
<keyword evidence="3" id="KW-0206">Cytoskeleton</keyword>
<dbReference type="InParanoid" id="A0A2K1JCA0"/>
<keyword evidence="3" id="KW-0493">Microtubule</keyword>
<dbReference type="EnsemblPlants" id="Pp3c15_6440V3.1">
    <property type="protein sequence ID" value="Pp3c15_6440V3.1"/>
    <property type="gene ID" value="Pp3c15_6440"/>
</dbReference>
<keyword evidence="6" id="KW-1185">Reference proteome</keyword>
<dbReference type="PaxDb" id="3218-PP1S291_49V6.1"/>
<protein>
    <recommendedName>
        <fullName evidence="3">Tubulin-specific chaperone A</fullName>
    </recommendedName>
</protein>
<gene>
    <name evidence="4" type="ORF">PHYPA_019416</name>
</gene>
<comment type="subunit">
    <text evidence="3">Supercomplex made of cofactors A to E. Cofactors A and D function by capturing and stabilizing tubulin in a quasi-native conformation. Cofactor E binds to the cofactor D-tubulin complex; interaction with cofactor C then causes the release of tubulin polypeptides that are committed to the native state.</text>
</comment>
<dbReference type="GO" id="GO:0048487">
    <property type="term" value="F:beta-tubulin binding"/>
    <property type="evidence" value="ECO:0007669"/>
    <property type="project" value="InterPro"/>
</dbReference>
<evidence type="ECO:0000256" key="1">
    <source>
        <dbReference type="ARBA" id="ARBA00006806"/>
    </source>
</evidence>
<accession>A0A2K1JCA0</accession>
<evidence type="ECO:0000313" key="4">
    <source>
        <dbReference type="EMBL" id="PNR39138.1"/>
    </source>
</evidence>
<dbReference type="SUPFAM" id="SSF46988">
    <property type="entry name" value="Tubulin chaperone cofactor A"/>
    <property type="match status" value="1"/>
</dbReference>
<dbReference type="GO" id="GO:0015631">
    <property type="term" value="F:tubulin binding"/>
    <property type="evidence" value="ECO:0000318"/>
    <property type="project" value="GO_Central"/>
</dbReference>
<sequence length="106" mass="12030">MVKIDLKFLQKIMNQILMLLQEKREAAKTQAMRDNNADPYDIKQQVNVLSESQMMIPDCRRRLESALDALRDAVAEAEDDEVCKGGEELSAAQALIAEVEPMFKCE</sequence>
<evidence type="ECO:0000256" key="2">
    <source>
        <dbReference type="ARBA" id="ARBA00023186"/>
    </source>
</evidence>
<dbReference type="InterPro" id="IPR004226">
    <property type="entry name" value="TBCA"/>
</dbReference>
<reference evidence="5" key="3">
    <citation type="submission" date="2020-12" db="UniProtKB">
        <authorList>
            <consortium name="EnsemblPlants"/>
        </authorList>
    </citation>
    <scope>IDENTIFICATION</scope>
</reference>
<reference evidence="4 6" key="1">
    <citation type="journal article" date="2008" name="Science">
        <title>The Physcomitrella genome reveals evolutionary insights into the conquest of land by plants.</title>
        <authorList>
            <person name="Rensing S."/>
            <person name="Lang D."/>
            <person name="Zimmer A."/>
            <person name="Terry A."/>
            <person name="Salamov A."/>
            <person name="Shapiro H."/>
            <person name="Nishiyama T."/>
            <person name="Perroud P.-F."/>
            <person name="Lindquist E."/>
            <person name="Kamisugi Y."/>
            <person name="Tanahashi T."/>
            <person name="Sakakibara K."/>
            <person name="Fujita T."/>
            <person name="Oishi K."/>
            <person name="Shin-I T."/>
            <person name="Kuroki Y."/>
            <person name="Toyoda A."/>
            <person name="Suzuki Y."/>
            <person name="Hashimoto A."/>
            <person name="Yamaguchi K."/>
            <person name="Sugano A."/>
            <person name="Kohara Y."/>
            <person name="Fujiyama A."/>
            <person name="Anterola A."/>
            <person name="Aoki S."/>
            <person name="Ashton N."/>
            <person name="Barbazuk W.B."/>
            <person name="Barker E."/>
            <person name="Bennetzen J."/>
            <person name="Bezanilla M."/>
            <person name="Blankenship R."/>
            <person name="Cho S.H."/>
            <person name="Dutcher S."/>
            <person name="Estelle M."/>
            <person name="Fawcett J.A."/>
            <person name="Gundlach H."/>
            <person name="Hanada K."/>
            <person name="Heyl A."/>
            <person name="Hicks K.A."/>
            <person name="Hugh J."/>
            <person name="Lohr M."/>
            <person name="Mayer K."/>
            <person name="Melkozernov A."/>
            <person name="Murata T."/>
            <person name="Nelson D."/>
            <person name="Pils B."/>
            <person name="Prigge M."/>
            <person name="Reiss B."/>
            <person name="Renner T."/>
            <person name="Rombauts S."/>
            <person name="Rushton P."/>
            <person name="Sanderfoot A."/>
            <person name="Schween G."/>
            <person name="Shiu S.-H."/>
            <person name="Stueber K."/>
            <person name="Theodoulou F.L."/>
            <person name="Tu H."/>
            <person name="Van de Peer Y."/>
            <person name="Verrier P.J."/>
            <person name="Waters E."/>
            <person name="Wood A."/>
            <person name="Yang L."/>
            <person name="Cove D."/>
            <person name="Cuming A."/>
            <person name="Hasebe M."/>
            <person name="Lucas S."/>
            <person name="Mishler D.B."/>
            <person name="Reski R."/>
            <person name="Grigoriev I."/>
            <person name="Quatrano R.S."/>
            <person name="Boore J.L."/>
        </authorList>
    </citation>
    <scope>NUCLEOTIDE SEQUENCE [LARGE SCALE GENOMIC DNA]</scope>
    <source>
        <strain evidence="5 6">cv. Gransden 2004</strain>
    </source>
</reference>
<dbReference type="PANTHER" id="PTHR21500">
    <property type="entry name" value="TUBULIN-SPECIFIC CHAPERONE A"/>
    <property type="match status" value="1"/>
</dbReference>
<dbReference type="GO" id="GO:0005874">
    <property type="term" value="C:microtubule"/>
    <property type="evidence" value="ECO:0007669"/>
    <property type="project" value="UniProtKB-KW"/>
</dbReference>
<dbReference type="Gramene" id="Pp3c15_6440V3.2">
    <property type="protein sequence ID" value="Pp3c15_6440V3.2"/>
    <property type="gene ID" value="Pp3c15_6440"/>
</dbReference>
<dbReference type="GO" id="GO:0007023">
    <property type="term" value="P:post-chaperonin tubulin folding pathway"/>
    <property type="evidence" value="ECO:0007669"/>
    <property type="project" value="UniProtKB-UniRule"/>
</dbReference>
<comment type="subcellular location">
    <subcellularLocation>
        <location evidence="3">Cytoplasm</location>
        <location evidence="3">Cytoskeleton</location>
    </subcellularLocation>
</comment>
<dbReference type="Gramene" id="Pp3c15_6440V3.1">
    <property type="protein sequence ID" value="Pp3c15_6440V3.1"/>
    <property type="gene ID" value="Pp3c15_6440"/>
</dbReference>
<dbReference type="GO" id="GO:0007021">
    <property type="term" value="P:tubulin complex assembly"/>
    <property type="evidence" value="ECO:0000318"/>
    <property type="project" value="GO_Central"/>
</dbReference>
<keyword evidence="2 3" id="KW-0143">Chaperone</keyword>
<dbReference type="Gene3D" id="1.20.58.90">
    <property type="match status" value="1"/>
</dbReference>
<dbReference type="GO" id="GO:0006457">
    <property type="term" value="P:protein folding"/>
    <property type="evidence" value="ECO:0000318"/>
    <property type="project" value="GO_Central"/>
</dbReference>
<evidence type="ECO:0000313" key="5">
    <source>
        <dbReference type="EnsemblPlants" id="Pp3c15_6440V3.1"/>
    </source>
</evidence>
<dbReference type="InterPro" id="IPR036126">
    <property type="entry name" value="TBCA_sf"/>
</dbReference>
<dbReference type="AlphaFoldDB" id="A0A2K1JCA0"/>
<name>A0A2K1JCA0_PHYPA</name>
<organism evidence="4">
    <name type="scientific">Physcomitrium patens</name>
    <name type="common">Spreading-leaved earth moss</name>
    <name type="synonym">Physcomitrella patens</name>
    <dbReference type="NCBI Taxonomy" id="3218"/>
    <lineage>
        <taxon>Eukaryota</taxon>
        <taxon>Viridiplantae</taxon>
        <taxon>Streptophyta</taxon>
        <taxon>Embryophyta</taxon>
        <taxon>Bryophyta</taxon>
        <taxon>Bryophytina</taxon>
        <taxon>Bryopsida</taxon>
        <taxon>Funariidae</taxon>
        <taxon>Funariales</taxon>
        <taxon>Funariaceae</taxon>
        <taxon>Physcomitrium</taxon>
    </lineage>
</organism>
<dbReference type="GO" id="GO:0015630">
    <property type="term" value="C:microtubule cytoskeleton"/>
    <property type="evidence" value="ECO:0000318"/>
    <property type="project" value="GO_Central"/>
</dbReference>